<evidence type="ECO:0000313" key="1">
    <source>
        <dbReference type="EMBL" id="CAD2190138.1"/>
    </source>
</evidence>
<reference evidence="1 2" key="1">
    <citation type="submission" date="2020-08" db="EMBL/GenBank/DDBJ databases">
        <authorList>
            <person name="Koutsovoulos G."/>
            <person name="Danchin GJ E."/>
        </authorList>
    </citation>
    <scope>NUCLEOTIDE SEQUENCE [LARGE SCALE GENOMIC DNA]</scope>
</reference>
<dbReference type="EMBL" id="CAJEWN010000790">
    <property type="protein sequence ID" value="CAD2190138.1"/>
    <property type="molecule type" value="Genomic_DNA"/>
</dbReference>
<gene>
    <name evidence="1" type="ORF">MENT_LOCUS42904</name>
</gene>
<sequence length="61" mass="7389">MEEEYFKYLSSKWGGKDLNHFESNAKTFDDLVTELEKKYCKDFRDWLNGLIKSKKHLKKNN</sequence>
<dbReference type="AlphaFoldDB" id="A0A6V7WSY8"/>
<comment type="caution">
    <text evidence="1">The sequence shown here is derived from an EMBL/GenBank/DDBJ whole genome shotgun (WGS) entry which is preliminary data.</text>
</comment>
<evidence type="ECO:0000313" key="2">
    <source>
        <dbReference type="Proteomes" id="UP000580250"/>
    </source>
</evidence>
<organism evidence="1 2">
    <name type="scientific">Meloidogyne enterolobii</name>
    <name type="common">Root-knot nematode worm</name>
    <name type="synonym">Meloidogyne mayaguensis</name>
    <dbReference type="NCBI Taxonomy" id="390850"/>
    <lineage>
        <taxon>Eukaryota</taxon>
        <taxon>Metazoa</taxon>
        <taxon>Ecdysozoa</taxon>
        <taxon>Nematoda</taxon>
        <taxon>Chromadorea</taxon>
        <taxon>Rhabditida</taxon>
        <taxon>Tylenchina</taxon>
        <taxon>Tylenchomorpha</taxon>
        <taxon>Tylenchoidea</taxon>
        <taxon>Meloidogynidae</taxon>
        <taxon>Meloidogyninae</taxon>
        <taxon>Meloidogyne</taxon>
    </lineage>
</organism>
<name>A0A6V7WSY8_MELEN</name>
<protein>
    <submittedName>
        <fullName evidence="1">Uncharacterized protein</fullName>
    </submittedName>
</protein>
<proteinExistence type="predicted"/>
<dbReference type="Proteomes" id="UP000580250">
    <property type="component" value="Unassembled WGS sequence"/>
</dbReference>
<accession>A0A6V7WSY8</accession>